<dbReference type="RefSeq" id="XP_072847422.1">
    <property type="nucleotide sequence ID" value="XM_072991321.1"/>
</dbReference>
<evidence type="ECO:0000313" key="8">
    <source>
        <dbReference type="Proteomes" id="UP001652642"/>
    </source>
</evidence>
<keyword evidence="5" id="KW-0325">Glycoprotein</keyword>
<dbReference type="InterPro" id="IPR000215">
    <property type="entry name" value="Serpin_fam"/>
</dbReference>
<dbReference type="PANTHER" id="PTHR11461">
    <property type="entry name" value="SERINE PROTEASE INHIBITOR, SERPIN"/>
    <property type="match status" value="1"/>
</dbReference>
<evidence type="ECO:0000256" key="1">
    <source>
        <dbReference type="ARBA" id="ARBA00009500"/>
    </source>
</evidence>
<dbReference type="SUPFAM" id="SSF56574">
    <property type="entry name" value="Serpins"/>
    <property type="match status" value="1"/>
</dbReference>
<dbReference type="InterPro" id="IPR023796">
    <property type="entry name" value="Serpin_dom"/>
</dbReference>
<keyword evidence="6" id="KW-0812">Transmembrane</keyword>
<gene>
    <name evidence="9" type="primary">LOC140704712</name>
</gene>
<keyword evidence="2" id="KW-0646">Protease inhibitor</keyword>
<keyword evidence="8" id="KW-1185">Reference proteome</keyword>
<feature type="transmembrane region" description="Helical" evidence="6">
    <location>
        <begin position="23"/>
        <end position="43"/>
    </location>
</feature>
<dbReference type="InterPro" id="IPR042178">
    <property type="entry name" value="Serpin_sf_1"/>
</dbReference>
<sequence length="219" mass="24481">MIEVENAVFALTDYFQRKAMPNFYLCLLLAGFWTFAQCLHVTAHHVGDKNIPHLKMTPGNADFAFKFYKEAAAGAAQNNVFFSPLIISTAFFMLSLGAKSNTLRQLLSGLGFNQTDITEHEIHEGFHHLLRILNSPDAEHELNIGNALFIDEKLKPLKKFLDETKHFSLTGNNFCFLSLQAIVQVYINVHENGTEAAATTVPFHCSCAEIQLTLPHGNN</sequence>
<accession>A0ABM5FPV2</accession>
<evidence type="ECO:0000256" key="5">
    <source>
        <dbReference type="ARBA" id="ARBA00023180"/>
    </source>
</evidence>
<dbReference type="PANTHER" id="PTHR11461:SF165">
    <property type="entry name" value="ALPHA-1-ANTITRYPSIN"/>
    <property type="match status" value="1"/>
</dbReference>
<keyword evidence="4" id="KW-0722">Serine protease inhibitor</keyword>
<dbReference type="Pfam" id="PF00079">
    <property type="entry name" value="Serpin"/>
    <property type="match status" value="1"/>
</dbReference>
<feature type="transmembrane region" description="Helical" evidence="6">
    <location>
        <begin position="80"/>
        <end position="98"/>
    </location>
</feature>
<proteinExistence type="inferred from homology"/>
<organism evidence="8 9">
    <name type="scientific">Pogona vitticeps</name>
    <name type="common">central bearded dragon</name>
    <dbReference type="NCBI Taxonomy" id="103695"/>
    <lineage>
        <taxon>Eukaryota</taxon>
        <taxon>Metazoa</taxon>
        <taxon>Chordata</taxon>
        <taxon>Craniata</taxon>
        <taxon>Vertebrata</taxon>
        <taxon>Euteleostomi</taxon>
        <taxon>Lepidosauria</taxon>
        <taxon>Squamata</taxon>
        <taxon>Bifurcata</taxon>
        <taxon>Unidentata</taxon>
        <taxon>Episquamata</taxon>
        <taxon>Toxicofera</taxon>
        <taxon>Iguania</taxon>
        <taxon>Acrodonta</taxon>
        <taxon>Agamidae</taxon>
        <taxon>Amphibolurinae</taxon>
        <taxon>Pogona</taxon>
    </lineage>
</organism>
<keyword evidence="3" id="KW-0732">Signal</keyword>
<evidence type="ECO:0000256" key="4">
    <source>
        <dbReference type="ARBA" id="ARBA00022900"/>
    </source>
</evidence>
<dbReference type="GeneID" id="140704712"/>
<evidence type="ECO:0000256" key="6">
    <source>
        <dbReference type="SAM" id="Phobius"/>
    </source>
</evidence>
<feature type="domain" description="Serpin" evidence="7">
    <location>
        <begin position="59"/>
        <end position="167"/>
    </location>
</feature>
<reference evidence="9" key="2">
    <citation type="submission" date="2025-08" db="UniProtKB">
        <authorList>
            <consortium name="RefSeq"/>
        </authorList>
    </citation>
    <scope>IDENTIFICATION</scope>
</reference>
<keyword evidence="6" id="KW-1133">Transmembrane helix</keyword>
<evidence type="ECO:0000313" key="9">
    <source>
        <dbReference type="RefSeq" id="XP_072847422.1"/>
    </source>
</evidence>
<keyword evidence="6" id="KW-0472">Membrane</keyword>
<reference evidence="8" key="1">
    <citation type="submission" date="2025-05" db="UniProtKB">
        <authorList>
            <consortium name="RefSeq"/>
        </authorList>
    </citation>
    <scope>NUCLEOTIDE SEQUENCE [LARGE SCALE GENOMIC DNA]</scope>
</reference>
<comment type="similarity">
    <text evidence="1">Belongs to the serpin family.</text>
</comment>
<evidence type="ECO:0000256" key="3">
    <source>
        <dbReference type="ARBA" id="ARBA00022729"/>
    </source>
</evidence>
<evidence type="ECO:0000259" key="7">
    <source>
        <dbReference type="Pfam" id="PF00079"/>
    </source>
</evidence>
<dbReference type="InterPro" id="IPR036186">
    <property type="entry name" value="Serpin_sf"/>
</dbReference>
<protein>
    <submittedName>
        <fullName evidence="9">Alpha-1-antiproteinase-like</fullName>
    </submittedName>
</protein>
<dbReference type="Proteomes" id="UP001652642">
    <property type="component" value="Chromosome 1"/>
</dbReference>
<evidence type="ECO:0000256" key="2">
    <source>
        <dbReference type="ARBA" id="ARBA00022690"/>
    </source>
</evidence>
<name>A0ABM5FPV2_9SAUR</name>
<dbReference type="Gene3D" id="3.30.497.10">
    <property type="entry name" value="Antithrombin, subunit I, domain 2"/>
    <property type="match status" value="1"/>
</dbReference>